<dbReference type="GO" id="GO:0010458">
    <property type="term" value="P:exit from mitosis"/>
    <property type="evidence" value="ECO:0007669"/>
    <property type="project" value="UniProtKB-ARBA"/>
</dbReference>
<gene>
    <name evidence="18" type="ORF">HUG17_6124</name>
</gene>
<comment type="caution">
    <text evidence="18">The sequence shown here is derived from an EMBL/GenBank/DDBJ whole genome shotgun (WGS) entry which is preliminary data.</text>
</comment>
<dbReference type="GO" id="GO:0031145">
    <property type="term" value="P:anaphase-promoting complex-dependent catabolic process"/>
    <property type="evidence" value="ECO:0007669"/>
    <property type="project" value="UniProtKB-ARBA"/>
</dbReference>
<dbReference type="AlphaFoldDB" id="A0A9D4SJ28"/>
<evidence type="ECO:0000256" key="11">
    <source>
        <dbReference type="ARBA" id="ARBA00041794"/>
    </source>
</evidence>
<dbReference type="PROSITE" id="PS50127">
    <property type="entry name" value="UBC_2"/>
    <property type="match status" value="1"/>
</dbReference>
<dbReference type="GO" id="GO:0061631">
    <property type="term" value="F:ubiquitin conjugating enzyme activity"/>
    <property type="evidence" value="ECO:0007669"/>
    <property type="project" value="UniProtKB-EC"/>
</dbReference>
<protein>
    <recommendedName>
        <fullName evidence="10">Ubiquitin-conjugating enzyme E2 S</fullName>
        <ecNumber evidence="3">2.3.2.23</ecNumber>
    </recommendedName>
    <alternativeName>
        <fullName evidence="11">E2 ubiquitin-conjugating enzyme S</fullName>
    </alternativeName>
    <alternativeName>
        <fullName evidence="13">Ubiquitin carrier protein S</fullName>
    </alternativeName>
    <alternativeName>
        <fullName evidence="12">Ubiquitin-protein ligase S</fullName>
    </alternativeName>
</protein>
<accession>A0A9D4SJ28</accession>
<evidence type="ECO:0000256" key="7">
    <source>
        <dbReference type="ARBA" id="ARBA00022786"/>
    </source>
</evidence>
<dbReference type="EC" id="2.3.2.23" evidence="3"/>
<keyword evidence="5" id="KW-0808">Transferase</keyword>
<feature type="compositionally biased region" description="Low complexity" evidence="16">
    <location>
        <begin position="178"/>
        <end position="218"/>
    </location>
</feature>
<proteinExistence type="inferred from homology"/>
<reference evidence="18" key="2">
    <citation type="journal article" date="2021" name="World Allergy Organ. J.">
        <title>Chromosome-level assembly of Dermatophagoides farinae genome and transcriptome reveals two novel allergens Der f 37 and Der f 39.</title>
        <authorList>
            <person name="Chen J."/>
            <person name="Cai Z."/>
            <person name="Fan D."/>
            <person name="Hu J."/>
            <person name="Hou Y."/>
            <person name="He Y."/>
            <person name="Zhang Z."/>
            <person name="Zhao Z."/>
            <person name="Gao P."/>
            <person name="Hu W."/>
            <person name="Sun J."/>
            <person name="Li J."/>
            <person name="Ji K."/>
        </authorList>
    </citation>
    <scope>NUCLEOTIDE SEQUENCE</scope>
    <source>
        <strain evidence="18">JKM2019</strain>
    </source>
</reference>
<dbReference type="GO" id="GO:0051301">
    <property type="term" value="P:cell division"/>
    <property type="evidence" value="ECO:0007669"/>
    <property type="project" value="UniProtKB-KW"/>
</dbReference>
<organism evidence="18">
    <name type="scientific">Dermatophagoides farinae</name>
    <name type="common">American house dust mite</name>
    <dbReference type="NCBI Taxonomy" id="6954"/>
    <lineage>
        <taxon>Eukaryota</taxon>
        <taxon>Metazoa</taxon>
        <taxon>Ecdysozoa</taxon>
        <taxon>Arthropoda</taxon>
        <taxon>Chelicerata</taxon>
        <taxon>Arachnida</taxon>
        <taxon>Acari</taxon>
        <taxon>Acariformes</taxon>
        <taxon>Sarcoptiformes</taxon>
        <taxon>Astigmata</taxon>
        <taxon>Psoroptidia</taxon>
        <taxon>Analgoidea</taxon>
        <taxon>Pyroglyphidae</taxon>
        <taxon>Dermatophagoidinae</taxon>
        <taxon>Dermatophagoides</taxon>
    </lineage>
</organism>
<evidence type="ECO:0000256" key="13">
    <source>
        <dbReference type="ARBA" id="ARBA00042399"/>
    </source>
</evidence>
<evidence type="ECO:0000313" key="18">
    <source>
        <dbReference type="EMBL" id="KAH7643762.1"/>
    </source>
</evidence>
<dbReference type="OrthoDB" id="10069349at2759"/>
<evidence type="ECO:0000256" key="9">
    <source>
        <dbReference type="ARBA" id="ARBA00023306"/>
    </source>
</evidence>
<evidence type="ECO:0000256" key="6">
    <source>
        <dbReference type="ARBA" id="ARBA00022741"/>
    </source>
</evidence>
<evidence type="ECO:0000256" key="4">
    <source>
        <dbReference type="ARBA" id="ARBA00022618"/>
    </source>
</evidence>
<evidence type="ECO:0000256" key="2">
    <source>
        <dbReference type="ARBA" id="ARBA00004906"/>
    </source>
</evidence>
<evidence type="ECO:0000256" key="10">
    <source>
        <dbReference type="ARBA" id="ARBA00039892"/>
    </source>
</evidence>
<dbReference type="SMART" id="SM00212">
    <property type="entry name" value="UBCc"/>
    <property type="match status" value="1"/>
</dbReference>
<dbReference type="InterPro" id="IPR000608">
    <property type="entry name" value="UBC"/>
</dbReference>
<dbReference type="Pfam" id="PF00179">
    <property type="entry name" value="UQ_con"/>
    <property type="match status" value="1"/>
</dbReference>
<comment type="similarity">
    <text evidence="15">Belongs to the ubiquitin-conjugating enzyme family.</text>
</comment>
<keyword evidence="7 15" id="KW-0833">Ubl conjugation pathway</keyword>
<keyword evidence="8 15" id="KW-0067">ATP-binding</keyword>
<dbReference type="Gene3D" id="3.10.110.10">
    <property type="entry name" value="Ubiquitin Conjugating Enzyme"/>
    <property type="match status" value="1"/>
</dbReference>
<evidence type="ECO:0000256" key="16">
    <source>
        <dbReference type="SAM" id="MobiDB-lite"/>
    </source>
</evidence>
<evidence type="ECO:0000256" key="5">
    <source>
        <dbReference type="ARBA" id="ARBA00022679"/>
    </source>
</evidence>
<reference evidence="18" key="1">
    <citation type="submission" date="2020-06" db="EMBL/GenBank/DDBJ databases">
        <authorList>
            <person name="Ji K."/>
            <person name="Li J."/>
        </authorList>
    </citation>
    <scope>NUCLEOTIDE SEQUENCE</scope>
    <source>
        <strain evidence="18">JKM2019</strain>
        <tissue evidence="18">Whole body</tissue>
    </source>
</reference>
<keyword evidence="6 15" id="KW-0547">Nucleotide-binding</keyword>
<dbReference type="InterPro" id="IPR023313">
    <property type="entry name" value="UBQ-conjugating_AS"/>
</dbReference>
<dbReference type="EMBL" id="SDOV01000002">
    <property type="protein sequence ID" value="KAH7643762.1"/>
    <property type="molecule type" value="Genomic_DNA"/>
</dbReference>
<dbReference type="Proteomes" id="UP000828236">
    <property type="component" value="Unassembled WGS sequence"/>
</dbReference>
<comment type="catalytic activity">
    <reaction evidence="1">
        <text>S-ubiquitinyl-[E1 ubiquitin-activating enzyme]-L-cysteine + [E2 ubiquitin-conjugating enzyme]-L-cysteine = [E1 ubiquitin-activating enzyme]-L-cysteine + S-ubiquitinyl-[E2 ubiquitin-conjugating enzyme]-L-cysteine.</text>
        <dbReference type="EC" id="2.3.2.23"/>
    </reaction>
</comment>
<keyword evidence="4" id="KW-0132">Cell division</keyword>
<feature type="region of interest" description="Disordered" evidence="16">
    <location>
        <begin position="172"/>
        <end position="219"/>
    </location>
</feature>
<evidence type="ECO:0000256" key="15">
    <source>
        <dbReference type="RuleBase" id="RU362109"/>
    </source>
</evidence>
<evidence type="ECO:0000256" key="1">
    <source>
        <dbReference type="ARBA" id="ARBA00000485"/>
    </source>
</evidence>
<dbReference type="GO" id="GO:0005524">
    <property type="term" value="F:ATP binding"/>
    <property type="evidence" value="ECO:0007669"/>
    <property type="project" value="UniProtKB-UniRule"/>
</dbReference>
<name>A0A9D4SJ28_DERFA</name>
<dbReference type="PANTHER" id="PTHR24067">
    <property type="entry name" value="UBIQUITIN-CONJUGATING ENZYME E2"/>
    <property type="match status" value="1"/>
</dbReference>
<feature type="active site" description="Glycyl thioester intermediate" evidence="14">
    <location>
        <position position="96"/>
    </location>
</feature>
<dbReference type="InterPro" id="IPR050113">
    <property type="entry name" value="Ub_conjugating_enzyme"/>
</dbReference>
<evidence type="ECO:0000259" key="17">
    <source>
        <dbReference type="PROSITE" id="PS50127"/>
    </source>
</evidence>
<dbReference type="FunFam" id="3.10.110.10:FF:000034">
    <property type="entry name" value="Ubiquitin-conjugating enzyme E2 S"/>
    <property type="match status" value="1"/>
</dbReference>
<dbReference type="PROSITE" id="PS00183">
    <property type="entry name" value="UBC_1"/>
    <property type="match status" value="1"/>
</dbReference>
<evidence type="ECO:0000256" key="8">
    <source>
        <dbReference type="ARBA" id="ARBA00022840"/>
    </source>
</evidence>
<feature type="domain" description="UBC core" evidence="17">
    <location>
        <begin position="12"/>
        <end position="158"/>
    </location>
</feature>
<evidence type="ECO:0000256" key="14">
    <source>
        <dbReference type="PROSITE-ProRule" id="PRU10133"/>
    </source>
</evidence>
<dbReference type="CDD" id="cd23804">
    <property type="entry name" value="UBCc_UBE2S"/>
    <property type="match status" value="1"/>
</dbReference>
<dbReference type="SUPFAM" id="SSF54495">
    <property type="entry name" value="UBC-like"/>
    <property type="match status" value="1"/>
</dbReference>
<evidence type="ECO:0000256" key="3">
    <source>
        <dbReference type="ARBA" id="ARBA00012486"/>
    </source>
</evidence>
<evidence type="ECO:0000256" key="12">
    <source>
        <dbReference type="ARBA" id="ARBA00042314"/>
    </source>
</evidence>
<comment type="pathway">
    <text evidence="2">Protein modification; protein ubiquitination.</text>
</comment>
<sequence>MSSSNVENLAPNVLRKISKELAELIKTPPEGIKVIPNEEDVSDIQAIVEGPAGTPYQNGAFRVKLLLGKSFPSAPPKGYFQTKIFHPNVSRNGEICVNTLKKDWNENMGIKHILLVIKCLLIVPNPESALNEDAAKLLLEDYDEYYRRAKMITEIHAKRLINCLDDRNCNDNDDDDNNQNSDKNLQNDYNRNNNNNESTTSGDSSSNNKTKSSNNTNDLMPLAKRQANNINTNINPNMIDQQQMKNNRNLQQSKLAQNKHKRTLKRL</sequence>
<dbReference type="InterPro" id="IPR016135">
    <property type="entry name" value="UBQ-conjugating_enzyme/RWD"/>
</dbReference>
<keyword evidence="9" id="KW-0131">Cell cycle</keyword>